<dbReference type="Gene3D" id="3.40.50.300">
    <property type="entry name" value="P-loop containing nucleotide triphosphate hydrolases"/>
    <property type="match status" value="1"/>
</dbReference>
<sequence length="353" mass="38655">MPGRIQQAKREFGPDYMLTATKLSKVYADVPAVRTVSLTLAPGQIMALVGASGSGKSTLLSLLAGLTDADTGAVSLNDERVAGPSEVLVPGHKDIRLVHQEYQLMPNVSVRENIRYALRFFEKSYRDFRVDELLRLCRLTEVQDRVPRQISGGEKQRTAIARAIADRPAVLLLDEPFSHLDLPNRLIVRDLLFDMVREEANGLTGSRATSCLFVTHDATDALSIADSLGIMRDGKLIQIGSPVAVYQRPLTAYAAQMTGPVNILKARHLPLLGLPSSASPNELICLRPEQIVLTEGGAVGTIRALFFKGSHYELEIALSRYVLLRLLTTRTDLHIGQQVGIGVANESVWTLKP</sequence>
<dbReference type="AlphaFoldDB" id="D2QH96"/>
<keyword evidence="2" id="KW-0547">Nucleotide-binding</keyword>
<dbReference type="SUPFAM" id="SSF50331">
    <property type="entry name" value="MOP-like"/>
    <property type="match status" value="1"/>
</dbReference>
<organism evidence="5 6">
    <name type="scientific">Spirosoma linguale (strain ATCC 33905 / DSM 74 / LMG 10896 / Claus 1)</name>
    <dbReference type="NCBI Taxonomy" id="504472"/>
    <lineage>
        <taxon>Bacteria</taxon>
        <taxon>Pseudomonadati</taxon>
        <taxon>Bacteroidota</taxon>
        <taxon>Cytophagia</taxon>
        <taxon>Cytophagales</taxon>
        <taxon>Cytophagaceae</taxon>
        <taxon>Spirosoma</taxon>
    </lineage>
</organism>
<dbReference type="PROSITE" id="PS50893">
    <property type="entry name" value="ABC_TRANSPORTER_2"/>
    <property type="match status" value="1"/>
</dbReference>
<name>D2QH96_SPILD</name>
<dbReference type="PANTHER" id="PTHR42781:SF4">
    <property type="entry name" value="SPERMIDINE_PUTRESCINE IMPORT ATP-BINDING PROTEIN POTA"/>
    <property type="match status" value="1"/>
</dbReference>
<dbReference type="GO" id="GO:0016887">
    <property type="term" value="F:ATP hydrolysis activity"/>
    <property type="evidence" value="ECO:0007669"/>
    <property type="project" value="InterPro"/>
</dbReference>
<evidence type="ECO:0000256" key="2">
    <source>
        <dbReference type="ARBA" id="ARBA00022741"/>
    </source>
</evidence>
<dbReference type="eggNOG" id="COG3842">
    <property type="taxonomic scope" value="Bacteria"/>
</dbReference>
<dbReference type="EMBL" id="CP001769">
    <property type="protein sequence ID" value="ADB36862.1"/>
    <property type="molecule type" value="Genomic_DNA"/>
</dbReference>
<dbReference type="PANTHER" id="PTHR42781">
    <property type="entry name" value="SPERMIDINE/PUTRESCINE IMPORT ATP-BINDING PROTEIN POTA"/>
    <property type="match status" value="1"/>
</dbReference>
<dbReference type="RefSeq" id="WP_012925414.1">
    <property type="nucleotide sequence ID" value="NC_013730.1"/>
</dbReference>
<dbReference type="SMART" id="SM00382">
    <property type="entry name" value="AAA"/>
    <property type="match status" value="1"/>
</dbReference>
<dbReference type="InterPro" id="IPR008995">
    <property type="entry name" value="Mo/tungstate-bd_C_term_dom"/>
</dbReference>
<accession>D2QH96</accession>
<keyword evidence="6" id="KW-1185">Reference proteome</keyword>
<dbReference type="InterPro" id="IPR003439">
    <property type="entry name" value="ABC_transporter-like_ATP-bd"/>
</dbReference>
<keyword evidence="3" id="KW-0067">ATP-binding</keyword>
<dbReference type="InterPro" id="IPR003593">
    <property type="entry name" value="AAA+_ATPase"/>
</dbReference>
<feature type="domain" description="ABC transporter" evidence="4">
    <location>
        <begin position="18"/>
        <end position="258"/>
    </location>
</feature>
<dbReference type="STRING" id="504472.Slin_0799"/>
<evidence type="ECO:0000259" key="4">
    <source>
        <dbReference type="PROSITE" id="PS50893"/>
    </source>
</evidence>
<dbReference type="Proteomes" id="UP000002028">
    <property type="component" value="Chromosome"/>
</dbReference>
<protein>
    <submittedName>
        <fullName evidence="5">ABC transporter related protein</fullName>
    </submittedName>
</protein>
<dbReference type="InterPro" id="IPR050093">
    <property type="entry name" value="ABC_SmlMolc_Importer"/>
</dbReference>
<dbReference type="HOGENOM" id="CLU_000604_1_1_10"/>
<dbReference type="KEGG" id="sli:Slin_0799"/>
<dbReference type="SUPFAM" id="SSF52540">
    <property type="entry name" value="P-loop containing nucleoside triphosphate hydrolases"/>
    <property type="match status" value="1"/>
</dbReference>
<evidence type="ECO:0000313" key="6">
    <source>
        <dbReference type="Proteomes" id="UP000002028"/>
    </source>
</evidence>
<gene>
    <name evidence="5" type="ordered locus">Slin_0799</name>
</gene>
<dbReference type="Pfam" id="PF00005">
    <property type="entry name" value="ABC_tran"/>
    <property type="match status" value="1"/>
</dbReference>
<dbReference type="InterPro" id="IPR013611">
    <property type="entry name" value="Transp-assoc_OB_typ2"/>
</dbReference>
<dbReference type="GO" id="GO:0043190">
    <property type="term" value="C:ATP-binding cassette (ABC) transporter complex"/>
    <property type="evidence" value="ECO:0007669"/>
    <property type="project" value="InterPro"/>
</dbReference>
<dbReference type="Pfam" id="PF08402">
    <property type="entry name" value="TOBE_2"/>
    <property type="match status" value="1"/>
</dbReference>
<dbReference type="InterPro" id="IPR027417">
    <property type="entry name" value="P-loop_NTPase"/>
</dbReference>
<dbReference type="GO" id="GO:0005524">
    <property type="term" value="F:ATP binding"/>
    <property type="evidence" value="ECO:0007669"/>
    <property type="project" value="UniProtKB-KW"/>
</dbReference>
<evidence type="ECO:0000313" key="5">
    <source>
        <dbReference type="EMBL" id="ADB36862.1"/>
    </source>
</evidence>
<evidence type="ECO:0000256" key="3">
    <source>
        <dbReference type="ARBA" id="ARBA00022840"/>
    </source>
</evidence>
<dbReference type="GO" id="GO:0022857">
    <property type="term" value="F:transmembrane transporter activity"/>
    <property type="evidence" value="ECO:0007669"/>
    <property type="project" value="InterPro"/>
</dbReference>
<reference evidence="5 6" key="1">
    <citation type="journal article" date="2010" name="Stand. Genomic Sci.">
        <title>Complete genome sequence of Spirosoma linguale type strain (1).</title>
        <authorList>
            <person name="Lail K."/>
            <person name="Sikorski J."/>
            <person name="Saunders E."/>
            <person name="Lapidus A."/>
            <person name="Glavina Del Rio T."/>
            <person name="Copeland A."/>
            <person name="Tice H."/>
            <person name="Cheng J.-F."/>
            <person name="Lucas S."/>
            <person name="Nolan M."/>
            <person name="Bruce D."/>
            <person name="Goodwin L."/>
            <person name="Pitluck S."/>
            <person name="Ivanova N."/>
            <person name="Mavromatis K."/>
            <person name="Ovchinnikova G."/>
            <person name="Pati A."/>
            <person name="Chen A."/>
            <person name="Palaniappan K."/>
            <person name="Land M."/>
            <person name="Hauser L."/>
            <person name="Chang Y.-J."/>
            <person name="Jeffries C.D."/>
            <person name="Chain P."/>
            <person name="Brettin T."/>
            <person name="Detter J.C."/>
            <person name="Schuetze A."/>
            <person name="Rohde M."/>
            <person name="Tindall B.J."/>
            <person name="Goeker M."/>
            <person name="Bristow J."/>
            <person name="Eisen J.A."/>
            <person name="Markowitz V."/>
            <person name="Hugenholtz P."/>
            <person name="Kyrpides N.C."/>
            <person name="Klenk H.-P."/>
            <person name="Chen F."/>
        </authorList>
    </citation>
    <scope>NUCLEOTIDE SEQUENCE [LARGE SCALE GENOMIC DNA]</scope>
    <source>
        <strain evidence="6">ATCC 33905 / DSM 74 / LMG 10896 / Claus 1</strain>
    </source>
</reference>
<evidence type="ECO:0000256" key="1">
    <source>
        <dbReference type="ARBA" id="ARBA00022448"/>
    </source>
</evidence>
<proteinExistence type="predicted"/>
<keyword evidence="1" id="KW-0813">Transport</keyword>